<dbReference type="RefSeq" id="WP_243576888.1">
    <property type="nucleotide sequence ID" value="NZ_CP094529.1"/>
</dbReference>
<keyword evidence="3" id="KW-1185">Reference proteome</keyword>
<evidence type="ECO:0000313" key="2">
    <source>
        <dbReference type="EMBL" id="UOE38633.1"/>
    </source>
</evidence>
<feature type="domain" description="DUF2314" evidence="1">
    <location>
        <begin position="39"/>
        <end position="159"/>
    </location>
</feature>
<dbReference type="InterPro" id="IPR018756">
    <property type="entry name" value="DUF2314"/>
</dbReference>
<accession>A0ABY4BHI1</accession>
<dbReference type="Proteomes" id="UP000831068">
    <property type="component" value="Chromosome"/>
</dbReference>
<organism evidence="2 3">
    <name type="scientific">Chryseobacterium oryzae</name>
    <dbReference type="NCBI Taxonomy" id="2929799"/>
    <lineage>
        <taxon>Bacteria</taxon>
        <taxon>Pseudomonadati</taxon>
        <taxon>Bacteroidota</taxon>
        <taxon>Flavobacteriia</taxon>
        <taxon>Flavobacteriales</taxon>
        <taxon>Weeksellaceae</taxon>
        <taxon>Chryseobacterium group</taxon>
        <taxon>Chryseobacterium</taxon>
    </lineage>
</organism>
<dbReference type="Pfam" id="PF10077">
    <property type="entry name" value="DUF2314"/>
    <property type="match status" value="1"/>
</dbReference>
<evidence type="ECO:0000313" key="3">
    <source>
        <dbReference type="Proteomes" id="UP000831068"/>
    </source>
</evidence>
<dbReference type="EMBL" id="CP094529">
    <property type="protein sequence ID" value="UOE38633.1"/>
    <property type="molecule type" value="Genomic_DNA"/>
</dbReference>
<reference evidence="2 3" key="1">
    <citation type="submission" date="2022-03" db="EMBL/GenBank/DDBJ databases">
        <title>Chryseobacterium sp. isolated from the Andong Sikhe.</title>
        <authorList>
            <person name="Won M."/>
            <person name="Kim S.-J."/>
            <person name="Kwon S.-W."/>
        </authorList>
    </citation>
    <scope>NUCLEOTIDE SEQUENCE [LARGE SCALE GENOMIC DNA]</scope>
    <source>
        <strain evidence="2 3">ADR-1</strain>
    </source>
</reference>
<gene>
    <name evidence="2" type="ORF">MTP08_02305</name>
</gene>
<evidence type="ECO:0000259" key="1">
    <source>
        <dbReference type="Pfam" id="PF10077"/>
    </source>
</evidence>
<name>A0ABY4BHI1_9FLAO</name>
<sequence length="165" mass="18918">MKKILIIGLLLLLAFSCENKREKLHRDGEPDVLFVESEDHEMNAAIEKAKETFNRDFQTALESKNPQYSNFAIKQKFNTDNGGEHIWIGDIKFENGKYSGIVQNTPINPIGIQLGDNITINPNEISDWMYYDKNIVKGAYTVKLLRKGMTDEEKKEMDADGLIYE</sequence>
<dbReference type="PROSITE" id="PS51257">
    <property type="entry name" value="PROKAR_LIPOPROTEIN"/>
    <property type="match status" value="1"/>
</dbReference>
<proteinExistence type="predicted"/>
<protein>
    <submittedName>
        <fullName evidence="2">DUF2314 domain-containing protein</fullName>
    </submittedName>
</protein>